<name>A0A9W8Y226_9PLEO</name>
<dbReference type="EMBL" id="JAPEUY010000017">
    <property type="protein sequence ID" value="KAJ4364571.1"/>
    <property type="molecule type" value="Genomic_DNA"/>
</dbReference>
<protein>
    <submittedName>
        <fullName evidence="1">Uncharacterized protein</fullName>
    </submittedName>
</protein>
<keyword evidence="2" id="KW-1185">Reference proteome</keyword>
<reference evidence="1" key="1">
    <citation type="submission" date="2022-10" db="EMBL/GenBank/DDBJ databases">
        <title>Tapping the CABI collections for fungal endophytes: first genome assemblies for Collariella, Neodidymelliopsis, Ascochyta clinopodiicola, Didymella pomorum, Didymosphaeria variabile, Neocosmospora piperis and Neocucurbitaria cava.</title>
        <authorList>
            <person name="Hill R."/>
        </authorList>
    </citation>
    <scope>NUCLEOTIDE SEQUENCE</scope>
    <source>
        <strain evidence="1">IMI 356814</strain>
    </source>
</reference>
<dbReference type="OrthoDB" id="3782275at2759"/>
<dbReference type="AlphaFoldDB" id="A0A9W8Y226"/>
<sequence length="244" mass="26766">MAAELIEAVASAIFRAIGLGIHVSGENSEFNTLRYENTNDIITKTTYDNTCVFYMTGKPGTVDNSVVSVDTWLRCGDDVKLTGAYISPGLDNPLSFFDDRVGTITVSWQEDSTSQFPFPGLPIVSNDLWHSKGWGDSIPFENCIQLSETGQIESKDCKGMYCVPVFPDNLKRCAFADRVRATGKSTEANICTSGFTDGYEGVINRDNIVNHGWAYFMAFPVNGGEAACPSSKRSLSRFNIEDVD</sequence>
<dbReference type="Proteomes" id="UP001140560">
    <property type="component" value="Unassembled WGS sequence"/>
</dbReference>
<evidence type="ECO:0000313" key="1">
    <source>
        <dbReference type="EMBL" id="KAJ4364571.1"/>
    </source>
</evidence>
<proteinExistence type="predicted"/>
<gene>
    <name evidence="1" type="ORF">N0V83_009167</name>
</gene>
<accession>A0A9W8Y226</accession>
<comment type="caution">
    <text evidence="1">The sequence shown here is derived from an EMBL/GenBank/DDBJ whole genome shotgun (WGS) entry which is preliminary data.</text>
</comment>
<organism evidence="1 2">
    <name type="scientific">Neocucurbitaria cava</name>
    <dbReference type="NCBI Taxonomy" id="798079"/>
    <lineage>
        <taxon>Eukaryota</taxon>
        <taxon>Fungi</taxon>
        <taxon>Dikarya</taxon>
        <taxon>Ascomycota</taxon>
        <taxon>Pezizomycotina</taxon>
        <taxon>Dothideomycetes</taxon>
        <taxon>Pleosporomycetidae</taxon>
        <taxon>Pleosporales</taxon>
        <taxon>Pleosporineae</taxon>
        <taxon>Cucurbitariaceae</taxon>
        <taxon>Neocucurbitaria</taxon>
    </lineage>
</organism>
<evidence type="ECO:0000313" key="2">
    <source>
        <dbReference type="Proteomes" id="UP001140560"/>
    </source>
</evidence>